<evidence type="ECO:0000313" key="5">
    <source>
        <dbReference type="EMBL" id="RBP48459.1"/>
    </source>
</evidence>
<evidence type="ECO:0000256" key="1">
    <source>
        <dbReference type="ARBA" id="ARBA00023015"/>
    </source>
</evidence>
<dbReference type="PROSITE" id="PS00041">
    <property type="entry name" value="HTH_ARAC_FAMILY_1"/>
    <property type="match status" value="1"/>
</dbReference>
<accession>A0A395JFE1</accession>
<dbReference type="GO" id="GO:0043565">
    <property type="term" value="F:sequence-specific DNA binding"/>
    <property type="evidence" value="ECO:0007669"/>
    <property type="project" value="InterPro"/>
</dbReference>
<dbReference type="Pfam" id="PF12833">
    <property type="entry name" value="HTH_18"/>
    <property type="match status" value="1"/>
</dbReference>
<evidence type="ECO:0000259" key="4">
    <source>
        <dbReference type="PROSITE" id="PS01124"/>
    </source>
</evidence>
<dbReference type="InterPro" id="IPR029062">
    <property type="entry name" value="Class_I_gatase-like"/>
</dbReference>
<dbReference type="GO" id="GO:0003700">
    <property type="term" value="F:DNA-binding transcription factor activity"/>
    <property type="evidence" value="ECO:0007669"/>
    <property type="project" value="InterPro"/>
</dbReference>
<dbReference type="SUPFAM" id="SSF52317">
    <property type="entry name" value="Class I glutamine amidotransferase-like"/>
    <property type="match status" value="1"/>
</dbReference>
<feature type="domain" description="HTH araC/xylS-type" evidence="4">
    <location>
        <begin position="211"/>
        <end position="309"/>
    </location>
</feature>
<keyword evidence="3" id="KW-0804">Transcription</keyword>
<dbReference type="InterPro" id="IPR018060">
    <property type="entry name" value="HTH_AraC"/>
</dbReference>
<comment type="caution">
    <text evidence="5">The sequence shown here is derived from an EMBL/GenBank/DDBJ whole genome shotgun (WGS) entry which is preliminary data.</text>
</comment>
<dbReference type="RefSeq" id="WP_113955719.1">
    <property type="nucleotide sequence ID" value="NZ_QNRT01000007.1"/>
</dbReference>
<keyword evidence="6" id="KW-1185">Reference proteome</keyword>
<dbReference type="PANTHER" id="PTHR43130">
    <property type="entry name" value="ARAC-FAMILY TRANSCRIPTIONAL REGULATOR"/>
    <property type="match status" value="1"/>
</dbReference>
<dbReference type="InParanoid" id="A0A395JFE1"/>
<gene>
    <name evidence="5" type="ORF">DFR28_10761</name>
</gene>
<dbReference type="OrthoDB" id="9803764at2"/>
<dbReference type="InterPro" id="IPR002818">
    <property type="entry name" value="DJ-1/PfpI"/>
</dbReference>
<dbReference type="InterPro" id="IPR052158">
    <property type="entry name" value="INH-QAR"/>
</dbReference>
<dbReference type="AlphaFoldDB" id="A0A395JFE1"/>
<evidence type="ECO:0000256" key="2">
    <source>
        <dbReference type="ARBA" id="ARBA00023125"/>
    </source>
</evidence>
<keyword evidence="1" id="KW-0805">Transcription regulation</keyword>
<dbReference type="Gene3D" id="3.40.50.880">
    <property type="match status" value="1"/>
</dbReference>
<reference evidence="5 6" key="1">
    <citation type="submission" date="2018-06" db="EMBL/GenBank/DDBJ databases">
        <title>Genomic Encyclopedia of Type Strains, Phase IV (KMG-IV): sequencing the most valuable type-strain genomes for metagenomic binning, comparative biology and taxonomic classification.</title>
        <authorList>
            <person name="Goeker M."/>
        </authorList>
    </citation>
    <scope>NUCLEOTIDE SEQUENCE [LARGE SCALE GENOMIC DNA]</scope>
    <source>
        <strain evidence="5 6">DSM 24032</strain>
    </source>
</reference>
<dbReference type="PANTHER" id="PTHR43130:SF3">
    <property type="entry name" value="HTH-TYPE TRANSCRIPTIONAL REGULATOR RV1931C"/>
    <property type="match status" value="1"/>
</dbReference>
<evidence type="ECO:0000313" key="6">
    <source>
        <dbReference type="Proteomes" id="UP000253083"/>
    </source>
</evidence>
<dbReference type="Gene3D" id="1.10.10.60">
    <property type="entry name" value="Homeodomain-like"/>
    <property type="match status" value="1"/>
</dbReference>
<dbReference type="Proteomes" id="UP000253083">
    <property type="component" value="Unassembled WGS sequence"/>
</dbReference>
<dbReference type="CDD" id="cd03137">
    <property type="entry name" value="GATase1_AraC_1"/>
    <property type="match status" value="1"/>
</dbReference>
<protein>
    <submittedName>
        <fullName evidence="5">AraC family transcriptional regulator with amidase-like domain</fullName>
    </submittedName>
</protein>
<dbReference type="SMART" id="SM00342">
    <property type="entry name" value="HTH_ARAC"/>
    <property type="match status" value="1"/>
</dbReference>
<dbReference type="Pfam" id="PF01965">
    <property type="entry name" value="DJ-1_PfpI"/>
    <property type="match status" value="1"/>
</dbReference>
<dbReference type="InterPro" id="IPR018062">
    <property type="entry name" value="HTH_AraC-typ_CS"/>
</dbReference>
<proteinExistence type="predicted"/>
<dbReference type="SUPFAM" id="SSF46689">
    <property type="entry name" value="Homeodomain-like"/>
    <property type="match status" value="2"/>
</dbReference>
<dbReference type="InterPro" id="IPR009057">
    <property type="entry name" value="Homeodomain-like_sf"/>
</dbReference>
<sequence>MKRVAILSFDHIALFELGCAVELFALPRNDIANWYLTDVVSFSEQPITSTAGITLTTKSIQSLAPYSMLVIPSWPTQGLPIPTPISEQVTEFAKRTDTITISFCSGAFLLAELGLLNQRLATTHWQYADLFQRRFPAVGYAHDVLYILEQQFGCSAGSAAAIDLGLAVIRQDFGLAIANQVARRLVMSPHRKGGQSQFVEMPMAKPHSRLSETLDWALSQLAEPLEVASMASHAGMSRRSFDRHFRRSMGCSAKEWLITQRLALARQLLEQSSTSIEQVASACGFESAATLRHHFSKSLGVSPRQYRDQFAH</sequence>
<dbReference type="EMBL" id="QNRT01000007">
    <property type="protein sequence ID" value="RBP48459.1"/>
    <property type="molecule type" value="Genomic_DNA"/>
</dbReference>
<dbReference type="PROSITE" id="PS01124">
    <property type="entry name" value="HTH_ARAC_FAMILY_2"/>
    <property type="match status" value="1"/>
</dbReference>
<keyword evidence="2" id="KW-0238">DNA-binding</keyword>
<name>A0A395JFE1_9GAMM</name>
<organism evidence="5 6">
    <name type="scientific">Arenicella xantha</name>
    <dbReference type="NCBI Taxonomy" id="644221"/>
    <lineage>
        <taxon>Bacteria</taxon>
        <taxon>Pseudomonadati</taxon>
        <taxon>Pseudomonadota</taxon>
        <taxon>Gammaproteobacteria</taxon>
        <taxon>Arenicellales</taxon>
        <taxon>Arenicellaceae</taxon>
        <taxon>Arenicella</taxon>
    </lineage>
</organism>
<evidence type="ECO:0000256" key="3">
    <source>
        <dbReference type="ARBA" id="ARBA00023163"/>
    </source>
</evidence>